<evidence type="ECO:0000256" key="5">
    <source>
        <dbReference type="ARBA" id="ARBA00023136"/>
    </source>
</evidence>
<dbReference type="GO" id="GO:0005886">
    <property type="term" value="C:plasma membrane"/>
    <property type="evidence" value="ECO:0007669"/>
    <property type="project" value="UniProtKB-SubCell"/>
</dbReference>
<evidence type="ECO:0000256" key="7">
    <source>
        <dbReference type="ARBA" id="ARBA00024211"/>
    </source>
</evidence>
<evidence type="ECO:0000256" key="4">
    <source>
        <dbReference type="ARBA" id="ARBA00022618"/>
    </source>
</evidence>
<dbReference type="Proteomes" id="UP001459277">
    <property type="component" value="Unassembled WGS sequence"/>
</dbReference>
<keyword evidence="11" id="KW-1185">Reference proteome</keyword>
<feature type="domain" description="SOSEKI DIX-like" evidence="9">
    <location>
        <begin position="54"/>
        <end position="86"/>
    </location>
</feature>
<dbReference type="InterPro" id="IPR048351">
    <property type="entry name" value="SOK_DIX"/>
</dbReference>
<keyword evidence="5" id="KW-0472">Membrane</keyword>
<comment type="subcellular location">
    <subcellularLocation>
        <location evidence="1">Cell membrane</location>
        <topology evidence="1">Peripheral membrane protein</topology>
        <orientation evidence="1">Cytoplasmic side</orientation>
    </subcellularLocation>
</comment>
<proteinExistence type="inferred from homology"/>
<dbReference type="PANTHER" id="PTHR31083">
    <property type="entry name" value="UPSTREAM OF FLC PROTEIN (DUF966)"/>
    <property type="match status" value="1"/>
</dbReference>
<evidence type="ECO:0000256" key="6">
    <source>
        <dbReference type="ARBA" id="ARBA00023306"/>
    </source>
</evidence>
<sequence>MVKKITKETRIENNQVFIVLYWDKNSAIPFVMHPMFMPKLSRNLPKSTCTTPSLSFKDSFIWHDLSENDFIYPAHGQEYVLKGSEFHELNLSPKLHETITPSTSSSSPRSLRPPPPETNKSSEDSDFRW</sequence>
<name>A0AAW2CA31_9ROSI</name>
<keyword evidence="4" id="KW-0132">Cell division</keyword>
<dbReference type="Pfam" id="PF06136">
    <property type="entry name" value="SOK"/>
    <property type="match status" value="1"/>
</dbReference>
<comment type="similarity">
    <text evidence="7">Belongs to the SOSEKI family.</text>
</comment>
<evidence type="ECO:0000256" key="3">
    <source>
        <dbReference type="ARBA" id="ARBA00022475"/>
    </source>
</evidence>
<dbReference type="EMBL" id="JAZDWU010000008">
    <property type="protein sequence ID" value="KAK9995079.1"/>
    <property type="molecule type" value="Genomic_DNA"/>
</dbReference>
<evidence type="ECO:0000313" key="10">
    <source>
        <dbReference type="EMBL" id="KAK9995079.1"/>
    </source>
</evidence>
<evidence type="ECO:0000256" key="2">
    <source>
        <dbReference type="ARBA" id="ARBA00022473"/>
    </source>
</evidence>
<gene>
    <name evidence="10" type="ORF">SO802_024782</name>
</gene>
<evidence type="ECO:0000259" key="9">
    <source>
        <dbReference type="Pfam" id="PF06136"/>
    </source>
</evidence>
<evidence type="ECO:0000256" key="8">
    <source>
        <dbReference type="SAM" id="MobiDB-lite"/>
    </source>
</evidence>
<feature type="compositionally biased region" description="Low complexity" evidence="8">
    <location>
        <begin position="100"/>
        <end position="110"/>
    </location>
</feature>
<feature type="compositionally biased region" description="Basic and acidic residues" evidence="8">
    <location>
        <begin position="120"/>
        <end position="129"/>
    </location>
</feature>
<dbReference type="PANTHER" id="PTHR31083:SF4">
    <property type="entry name" value="PROTEIN SOSEKI 4-RELATED"/>
    <property type="match status" value="1"/>
</dbReference>
<dbReference type="InterPro" id="IPR010369">
    <property type="entry name" value="SOK"/>
</dbReference>
<evidence type="ECO:0000313" key="11">
    <source>
        <dbReference type="Proteomes" id="UP001459277"/>
    </source>
</evidence>
<evidence type="ECO:0000256" key="1">
    <source>
        <dbReference type="ARBA" id="ARBA00004413"/>
    </source>
</evidence>
<accession>A0AAW2CA31</accession>
<dbReference type="GO" id="GO:0051301">
    <property type="term" value="P:cell division"/>
    <property type="evidence" value="ECO:0007669"/>
    <property type="project" value="UniProtKB-KW"/>
</dbReference>
<dbReference type="GO" id="GO:0051258">
    <property type="term" value="P:protein polymerization"/>
    <property type="evidence" value="ECO:0007669"/>
    <property type="project" value="UniProtKB-ARBA"/>
</dbReference>
<comment type="caution">
    <text evidence="10">The sequence shown here is derived from an EMBL/GenBank/DDBJ whole genome shotgun (WGS) entry which is preliminary data.</text>
</comment>
<keyword evidence="6" id="KW-0131">Cell cycle</keyword>
<keyword evidence="3" id="KW-1003">Cell membrane</keyword>
<dbReference type="AlphaFoldDB" id="A0AAW2CA31"/>
<organism evidence="10 11">
    <name type="scientific">Lithocarpus litseifolius</name>
    <dbReference type="NCBI Taxonomy" id="425828"/>
    <lineage>
        <taxon>Eukaryota</taxon>
        <taxon>Viridiplantae</taxon>
        <taxon>Streptophyta</taxon>
        <taxon>Embryophyta</taxon>
        <taxon>Tracheophyta</taxon>
        <taxon>Spermatophyta</taxon>
        <taxon>Magnoliopsida</taxon>
        <taxon>eudicotyledons</taxon>
        <taxon>Gunneridae</taxon>
        <taxon>Pentapetalae</taxon>
        <taxon>rosids</taxon>
        <taxon>fabids</taxon>
        <taxon>Fagales</taxon>
        <taxon>Fagaceae</taxon>
        <taxon>Lithocarpus</taxon>
    </lineage>
</organism>
<keyword evidence="2" id="KW-0217">Developmental protein</keyword>
<reference evidence="10 11" key="1">
    <citation type="submission" date="2024-01" db="EMBL/GenBank/DDBJ databases">
        <title>A telomere-to-telomere, gap-free genome of sweet tea (Lithocarpus litseifolius).</title>
        <authorList>
            <person name="Zhou J."/>
        </authorList>
    </citation>
    <scope>NUCLEOTIDE SEQUENCE [LARGE SCALE GENOMIC DNA]</scope>
    <source>
        <strain evidence="10">Zhou-2022a</strain>
        <tissue evidence="10">Leaf</tissue>
    </source>
</reference>
<protein>
    <recommendedName>
        <fullName evidence="9">SOSEKI DIX-like domain-containing protein</fullName>
    </recommendedName>
</protein>
<feature type="region of interest" description="Disordered" evidence="8">
    <location>
        <begin position="97"/>
        <end position="129"/>
    </location>
</feature>